<reference evidence="2" key="1">
    <citation type="submission" date="2019-10" db="EMBL/GenBank/DDBJ databases">
        <title>Draft genome sequece of Microseira wollei NIES-4236.</title>
        <authorList>
            <person name="Yamaguchi H."/>
            <person name="Suzuki S."/>
            <person name="Kawachi M."/>
        </authorList>
    </citation>
    <scope>NUCLEOTIDE SEQUENCE</scope>
    <source>
        <strain evidence="2">NIES-4236</strain>
    </source>
</reference>
<evidence type="ECO:0000313" key="3">
    <source>
        <dbReference type="Proteomes" id="UP001050975"/>
    </source>
</evidence>
<evidence type="ECO:0000313" key="2">
    <source>
        <dbReference type="EMBL" id="GET42281.1"/>
    </source>
</evidence>
<name>A0AAV3XNB6_9CYAN</name>
<gene>
    <name evidence="2" type="ORF">MiSe_70970</name>
</gene>
<dbReference type="AlphaFoldDB" id="A0AAV3XNB6"/>
<dbReference type="EMBL" id="BLAY01000156">
    <property type="protein sequence ID" value="GET42281.1"/>
    <property type="molecule type" value="Genomic_DNA"/>
</dbReference>
<keyword evidence="3" id="KW-1185">Reference proteome</keyword>
<sequence length="72" mass="7525">MNAQSLASLTTIILATSSQVVTTSTCNNILVESFLNNSNKIVGSYSAPKRGTPRGREGAGTRFAPSPVNQQA</sequence>
<accession>A0AAV3XNB6</accession>
<dbReference type="RefSeq" id="WP_226589545.1">
    <property type="nucleotide sequence ID" value="NZ_BLAY01000156.1"/>
</dbReference>
<evidence type="ECO:0000256" key="1">
    <source>
        <dbReference type="SAM" id="MobiDB-lite"/>
    </source>
</evidence>
<feature type="region of interest" description="Disordered" evidence="1">
    <location>
        <begin position="43"/>
        <end position="72"/>
    </location>
</feature>
<organism evidence="2 3">
    <name type="scientific">Microseira wollei NIES-4236</name>
    <dbReference type="NCBI Taxonomy" id="2530354"/>
    <lineage>
        <taxon>Bacteria</taxon>
        <taxon>Bacillati</taxon>
        <taxon>Cyanobacteriota</taxon>
        <taxon>Cyanophyceae</taxon>
        <taxon>Oscillatoriophycideae</taxon>
        <taxon>Aerosakkonematales</taxon>
        <taxon>Aerosakkonemataceae</taxon>
        <taxon>Microseira</taxon>
    </lineage>
</organism>
<protein>
    <submittedName>
        <fullName evidence="2">Uncharacterized protein</fullName>
    </submittedName>
</protein>
<comment type="caution">
    <text evidence="2">The sequence shown here is derived from an EMBL/GenBank/DDBJ whole genome shotgun (WGS) entry which is preliminary data.</text>
</comment>
<proteinExistence type="predicted"/>
<dbReference type="Proteomes" id="UP001050975">
    <property type="component" value="Unassembled WGS sequence"/>
</dbReference>